<feature type="domain" description="Septin-type G" evidence="1">
    <location>
        <begin position="24"/>
        <end position="53"/>
    </location>
</feature>
<organism evidence="2 3">
    <name type="scientific">Oryzias melastigma</name>
    <name type="common">Marine medaka</name>
    <dbReference type="NCBI Taxonomy" id="30732"/>
    <lineage>
        <taxon>Eukaryota</taxon>
        <taxon>Metazoa</taxon>
        <taxon>Chordata</taxon>
        <taxon>Craniata</taxon>
        <taxon>Vertebrata</taxon>
        <taxon>Euteleostomi</taxon>
        <taxon>Actinopterygii</taxon>
        <taxon>Neopterygii</taxon>
        <taxon>Teleostei</taxon>
        <taxon>Neoteleostei</taxon>
        <taxon>Acanthomorphata</taxon>
        <taxon>Ovalentaria</taxon>
        <taxon>Atherinomorphae</taxon>
        <taxon>Beloniformes</taxon>
        <taxon>Adrianichthyidae</taxon>
        <taxon>Oryziinae</taxon>
        <taxon>Oryzias</taxon>
    </lineage>
</organism>
<dbReference type="GO" id="GO:0005525">
    <property type="term" value="F:GTP binding"/>
    <property type="evidence" value="ECO:0007669"/>
    <property type="project" value="InterPro"/>
</dbReference>
<name>A0A3B3CBW4_ORYME</name>
<dbReference type="InterPro" id="IPR030379">
    <property type="entry name" value="G_SEPTIN_dom"/>
</dbReference>
<dbReference type="Pfam" id="PF00735">
    <property type="entry name" value="Septin"/>
    <property type="match status" value="1"/>
</dbReference>
<dbReference type="Ensembl" id="ENSOMET00000023997.1">
    <property type="protein sequence ID" value="ENSOMEP00000015411.1"/>
    <property type="gene ID" value="ENSOMEG00000016999.1"/>
</dbReference>
<keyword evidence="3" id="KW-1185">Reference proteome</keyword>
<evidence type="ECO:0000259" key="1">
    <source>
        <dbReference type="Pfam" id="PF00735"/>
    </source>
</evidence>
<dbReference type="InterPro" id="IPR027417">
    <property type="entry name" value="P-loop_NTPase"/>
</dbReference>
<protein>
    <recommendedName>
        <fullName evidence="1">Septin-type G domain-containing protein</fullName>
    </recommendedName>
</protein>
<evidence type="ECO:0000313" key="3">
    <source>
        <dbReference type="Proteomes" id="UP000261560"/>
    </source>
</evidence>
<accession>A0A3B3CBW4</accession>
<dbReference type="Proteomes" id="UP000261560">
    <property type="component" value="Unplaced"/>
</dbReference>
<sequence length="96" mass="11087">MKEETDPQYKNLKEYVNFTSLPNQFTLMVMGEPGLSKSTLINSLFLTEHYLAEYTGQAPIYVMPPIYSVYGLEKDTTQKLRLHFPSISKVRIHKAD</sequence>
<evidence type="ECO:0000313" key="2">
    <source>
        <dbReference type="Ensembl" id="ENSOMEP00000015411.1"/>
    </source>
</evidence>
<dbReference type="AlphaFoldDB" id="A0A3B3CBW4"/>
<reference evidence="2" key="2">
    <citation type="submission" date="2025-09" db="UniProtKB">
        <authorList>
            <consortium name="Ensembl"/>
        </authorList>
    </citation>
    <scope>IDENTIFICATION</scope>
</reference>
<dbReference type="Gene3D" id="3.40.50.300">
    <property type="entry name" value="P-loop containing nucleotide triphosphate hydrolases"/>
    <property type="match status" value="1"/>
</dbReference>
<dbReference type="PaxDb" id="30732-ENSOMEP00000015411"/>
<dbReference type="STRING" id="30732.ENSOMEP00000015411"/>
<reference evidence="2" key="1">
    <citation type="submission" date="2025-08" db="UniProtKB">
        <authorList>
            <consortium name="Ensembl"/>
        </authorList>
    </citation>
    <scope>IDENTIFICATION</scope>
</reference>
<proteinExistence type="predicted"/>